<dbReference type="SUPFAM" id="SSF82861">
    <property type="entry name" value="Mechanosensitive channel protein MscS (YggB), transmembrane region"/>
    <property type="match status" value="1"/>
</dbReference>
<organism evidence="14 15">
    <name type="scientific">Roseococcus pinisoli</name>
    <dbReference type="NCBI Taxonomy" id="2835040"/>
    <lineage>
        <taxon>Bacteria</taxon>
        <taxon>Pseudomonadati</taxon>
        <taxon>Pseudomonadota</taxon>
        <taxon>Alphaproteobacteria</taxon>
        <taxon>Acetobacterales</taxon>
        <taxon>Roseomonadaceae</taxon>
        <taxon>Roseococcus</taxon>
    </lineage>
</organism>
<feature type="transmembrane region" description="Helical" evidence="8">
    <location>
        <begin position="449"/>
        <end position="466"/>
    </location>
</feature>
<dbReference type="SUPFAM" id="SSF82689">
    <property type="entry name" value="Mechanosensitive channel protein MscS (YggB), C-terminal domain"/>
    <property type="match status" value="1"/>
</dbReference>
<keyword evidence="9" id="KW-0732">Signal</keyword>
<dbReference type="InterPro" id="IPR057485">
    <property type="entry name" value="YbiO-like_TM1"/>
</dbReference>
<feature type="signal peptide" evidence="9">
    <location>
        <begin position="1"/>
        <end position="19"/>
    </location>
</feature>
<feature type="domain" description="Mechanosensitive ion channel MscS C-terminal" evidence="11">
    <location>
        <begin position="705"/>
        <end position="791"/>
    </location>
</feature>
<evidence type="ECO:0000256" key="2">
    <source>
        <dbReference type="ARBA" id="ARBA00008017"/>
    </source>
</evidence>
<comment type="subcellular location">
    <subcellularLocation>
        <location evidence="1">Cell membrane</location>
        <topology evidence="1">Multi-pass membrane protein</topology>
    </subcellularLocation>
</comment>
<keyword evidence="5 8" id="KW-1133">Transmembrane helix</keyword>
<gene>
    <name evidence="14" type="ORF">KHU32_05895</name>
</gene>
<keyword evidence="6 8" id="KW-0472">Membrane</keyword>
<dbReference type="Pfam" id="PF25392">
    <property type="entry name" value="MS_channel_TM1"/>
    <property type="match status" value="1"/>
</dbReference>
<evidence type="ECO:0000256" key="1">
    <source>
        <dbReference type="ARBA" id="ARBA00004651"/>
    </source>
</evidence>
<evidence type="ECO:0000256" key="7">
    <source>
        <dbReference type="SAM" id="MobiDB-lite"/>
    </source>
</evidence>
<evidence type="ECO:0000259" key="12">
    <source>
        <dbReference type="Pfam" id="PF21088"/>
    </source>
</evidence>
<dbReference type="InterPro" id="IPR023408">
    <property type="entry name" value="MscS_beta-dom_sf"/>
</dbReference>
<protein>
    <submittedName>
        <fullName evidence="14">Mechanosensitive ion channel</fullName>
    </submittedName>
</protein>
<dbReference type="Gene3D" id="1.10.287.1260">
    <property type="match status" value="1"/>
</dbReference>
<keyword evidence="15" id="KW-1185">Reference proteome</keyword>
<dbReference type="Pfam" id="PF00924">
    <property type="entry name" value="MS_channel_2nd"/>
    <property type="match status" value="1"/>
</dbReference>
<feature type="transmembrane region" description="Helical" evidence="8">
    <location>
        <begin position="367"/>
        <end position="384"/>
    </location>
</feature>
<dbReference type="InterPro" id="IPR010920">
    <property type="entry name" value="LSM_dom_sf"/>
</dbReference>
<dbReference type="InterPro" id="IPR045276">
    <property type="entry name" value="YbiO_bact"/>
</dbReference>
<evidence type="ECO:0000256" key="4">
    <source>
        <dbReference type="ARBA" id="ARBA00022692"/>
    </source>
</evidence>
<dbReference type="PANTHER" id="PTHR30460">
    <property type="entry name" value="MODERATE CONDUCTANCE MECHANOSENSITIVE CHANNEL YBIO"/>
    <property type="match status" value="1"/>
</dbReference>
<evidence type="ECO:0000259" key="13">
    <source>
        <dbReference type="Pfam" id="PF25392"/>
    </source>
</evidence>
<dbReference type="SUPFAM" id="SSF50182">
    <property type="entry name" value="Sm-like ribonucleoproteins"/>
    <property type="match status" value="1"/>
</dbReference>
<feature type="transmembrane region" description="Helical" evidence="8">
    <location>
        <begin position="296"/>
        <end position="313"/>
    </location>
</feature>
<feature type="transmembrane region" description="Helical" evidence="8">
    <location>
        <begin position="539"/>
        <end position="560"/>
    </location>
</feature>
<evidence type="ECO:0000256" key="8">
    <source>
        <dbReference type="SAM" id="Phobius"/>
    </source>
</evidence>
<feature type="transmembrane region" description="Helical" evidence="8">
    <location>
        <begin position="614"/>
        <end position="636"/>
    </location>
</feature>
<feature type="domain" description="Mechanosensitive ion channel MscS" evidence="10">
    <location>
        <begin position="634"/>
        <end position="699"/>
    </location>
</feature>
<dbReference type="PANTHER" id="PTHR30460:SF0">
    <property type="entry name" value="MODERATE CONDUCTANCE MECHANOSENSITIVE CHANNEL YBIO"/>
    <property type="match status" value="1"/>
</dbReference>
<dbReference type="EMBL" id="JAHCDA010000001">
    <property type="protein sequence ID" value="MBS7810459.1"/>
    <property type="molecule type" value="Genomic_DNA"/>
</dbReference>
<feature type="transmembrane region" description="Helical" evidence="8">
    <location>
        <begin position="419"/>
        <end position="437"/>
    </location>
</feature>
<evidence type="ECO:0000256" key="3">
    <source>
        <dbReference type="ARBA" id="ARBA00022475"/>
    </source>
</evidence>
<accession>A0ABS5QAA6</accession>
<evidence type="ECO:0000313" key="15">
    <source>
        <dbReference type="Proteomes" id="UP000766336"/>
    </source>
</evidence>
<dbReference type="Gene3D" id="2.30.30.60">
    <property type="match status" value="1"/>
</dbReference>
<dbReference type="Proteomes" id="UP000766336">
    <property type="component" value="Unassembled WGS sequence"/>
</dbReference>
<evidence type="ECO:0000259" key="10">
    <source>
        <dbReference type="Pfam" id="PF00924"/>
    </source>
</evidence>
<dbReference type="Gene3D" id="3.30.70.100">
    <property type="match status" value="1"/>
</dbReference>
<evidence type="ECO:0000256" key="6">
    <source>
        <dbReference type="ARBA" id="ARBA00023136"/>
    </source>
</evidence>
<feature type="region of interest" description="Disordered" evidence="7">
    <location>
        <begin position="80"/>
        <end position="153"/>
    </location>
</feature>
<name>A0ABS5QAA6_9PROT</name>
<keyword evidence="4 8" id="KW-0812">Transmembrane</keyword>
<comment type="caution">
    <text evidence="14">The sequence shown here is derived from an EMBL/GenBank/DDBJ whole genome shotgun (WGS) entry which is preliminary data.</text>
</comment>
<feature type="transmembrane region" description="Helical" evidence="8">
    <location>
        <begin position="208"/>
        <end position="230"/>
    </location>
</feature>
<dbReference type="InterPro" id="IPR011066">
    <property type="entry name" value="MscS_channel_C_sf"/>
</dbReference>
<dbReference type="Pfam" id="PF21082">
    <property type="entry name" value="MS_channel_3rd"/>
    <property type="match status" value="1"/>
</dbReference>
<dbReference type="InterPro" id="IPR006685">
    <property type="entry name" value="MscS_channel_2nd"/>
</dbReference>
<feature type="chain" id="PRO_5047172958" evidence="9">
    <location>
        <begin position="20"/>
        <end position="809"/>
    </location>
</feature>
<feature type="transmembrane region" description="Helical" evidence="8">
    <location>
        <begin position="340"/>
        <end position="361"/>
    </location>
</feature>
<feature type="transmembrane region" description="Helical" evidence="8">
    <location>
        <begin position="589"/>
        <end position="608"/>
    </location>
</feature>
<dbReference type="InterPro" id="IPR011014">
    <property type="entry name" value="MscS_channel_TM-2"/>
</dbReference>
<feature type="transmembrane region" description="Helical" evidence="8">
    <location>
        <begin position="501"/>
        <end position="519"/>
    </location>
</feature>
<dbReference type="Pfam" id="PF21088">
    <property type="entry name" value="MS_channel_1st"/>
    <property type="match status" value="1"/>
</dbReference>
<keyword evidence="3" id="KW-1003">Cell membrane</keyword>
<evidence type="ECO:0000259" key="11">
    <source>
        <dbReference type="Pfam" id="PF21082"/>
    </source>
</evidence>
<dbReference type="InterPro" id="IPR049278">
    <property type="entry name" value="MS_channel_C"/>
</dbReference>
<evidence type="ECO:0000313" key="14">
    <source>
        <dbReference type="EMBL" id="MBS7810459.1"/>
    </source>
</evidence>
<evidence type="ECO:0000256" key="5">
    <source>
        <dbReference type="ARBA" id="ARBA00022989"/>
    </source>
</evidence>
<feature type="transmembrane region" description="Helical" evidence="8">
    <location>
        <begin position="257"/>
        <end position="284"/>
    </location>
</feature>
<comment type="similarity">
    <text evidence="2">Belongs to the MscS (TC 1.A.23) family.</text>
</comment>
<evidence type="ECO:0000256" key="9">
    <source>
        <dbReference type="SAM" id="SignalP"/>
    </source>
</evidence>
<proteinExistence type="inferred from homology"/>
<reference evidence="14 15" key="1">
    <citation type="submission" date="2021-05" db="EMBL/GenBank/DDBJ databases">
        <title>Roseococcus sp. XZZS9, whole genome shotgun sequencing project.</title>
        <authorList>
            <person name="Zhao G."/>
            <person name="Shen L."/>
        </authorList>
    </citation>
    <scope>NUCLEOTIDE SEQUENCE [LARGE SCALE GENOMIC DNA]</scope>
    <source>
        <strain evidence="14 15">XZZS9</strain>
    </source>
</reference>
<dbReference type="InterPro" id="IPR049142">
    <property type="entry name" value="MS_channel_1st"/>
</dbReference>
<sequence length="809" mass="85601">MLGRLLPLLALVLAFPALAQTPAPAESATPPPPAAVVAPAPAVAAAPASPAATQAELGVLLEVLRDENRRAALIRALESSTAPGVPAEAAPAPAAAPAATTAPATAPAATPPAATAPPATAPAATSPAATAPAAATPAPAAAPATPAEVAEQAANTPAEIVTGVGQRLAAFLENTLSRLSAATELSAVGEWFSRLTYDDRLQGQVWSLAWKLGLVLIGGALIERILQFVMRRPHAMLARRVAAVQGPMRRFRSLPYLLAHLALDMLPILGFGLFAVAIVDAYAIWPSNRLIMEQVVFAYMAARAIMAVSRLLLAPSNSRLRVAACDDETAAYAMIWLHRLALTGVLFYTLAETAMLFGLPYGAYQTIWRFGLLVLTLLVAVVVMQNRTSVAQFLDAPALSGEDHPSTSRRWMRGARNRLAQAWHVLVILWLLAAWAVWALNIDHGFERLFSASVVTLAIIIGGKILDEGTRRLLDWLFKVSTDLAGTYPGLEARANRYLPALRSLVSFIITGLVLVLLLEAWGLHSLSWFQPGRWGGRLVSGAATIGITALVALVAWEAANSAIQRQLKALPTDGSAARSARVRTLLPMLRTAIAGVLLVVVAITALTEVGINVAPLLAGAGVVGLAIGFGSQTLVRDVITGVFLLLEDAVTVGDSVTVGSLSGTVEQLSIRSIRLRSVDGSIHIVPFSSVSTVTNQTRDFGYAVVDIALDYSVDTDKAVMLLRQVGEAMREDEAWAPQLLAPLEVLGIDKMNELGVFVRARIMTPPARRWAVGRELNRRVKQHCDAAGMRFFSSKAPMPEPAPAPAPA</sequence>
<feature type="domain" description="Mechanosensitive ion channel transmembrane helices 2/3" evidence="12">
    <location>
        <begin position="597"/>
        <end position="633"/>
    </location>
</feature>
<dbReference type="RefSeq" id="WP_213669073.1">
    <property type="nucleotide sequence ID" value="NZ_JAHCDA010000001.1"/>
</dbReference>
<feature type="compositionally biased region" description="Low complexity" evidence="7">
    <location>
        <begin position="81"/>
        <end position="153"/>
    </location>
</feature>
<feature type="domain" description="Moderate conductance mechanosensitive channel YbiO-like transmembrane helix 1" evidence="13">
    <location>
        <begin position="452"/>
        <end position="529"/>
    </location>
</feature>